<proteinExistence type="predicted"/>
<organism evidence="1 2">
    <name type="scientific">Mariniflexile ostreae</name>
    <dbReference type="NCBI Taxonomy" id="1520892"/>
    <lineage>
        <taxon>Bacteria</taxon>
        <taxon>Pseudomonadati</taxon>
        <taxon>Bacteroidota</taxon>
        <taxon>Flavobacteriia</taxon>
        <taxon>Flavobacteriales</taxon>
        <taxon>Flavobacteriaceae</taxon>
        <taxon>Mariniflexile</taxon>
    </lineage>
</organism>
<reference evidence="1 2" key="1">
    <citation type="submission" date="2024-09" db="EMBL/GenBank/DDBJ databases">
        <authorList>
            <person name="Sun Q."/>
            <person name="Mori K."/>
        </authorList>
    </citation>
    <scope>NUCLEOTIDE SEQUENCE [LARGE SCALE GENOMIC DNA]</scope>
    <source>
        <strain evidence="1 2">CECT 8622</strain>
    </source>
</reference>
<keyword evidence="2" id="KW-1185">Reference proteome</keyword>
<evidence type="ECO:0000313" key="1">
    <source>
        <dbReference type="EMBL" id="MFB9058037.1"/>
    </source>
</evidence>
<accession>A0ABV5FEZ8</accession>
<dbReference type="EMBL" id="JBHMFC010000103">
    <property type="protein sequence ID" value="MFB9058037.1"/>
    <property type="molecule type" value="Genomic_DNA"/>
</dbReference>
<dbReference type="RefSeq" id="WP_379862283.1">
    <property type="nucleotide sequence ID" value="NZ_JBHMFC010000103.1"/>
</dbReference>
<gene>
    <name evidence="1" type="ORF">ACFFU9_14930</name>
</gene>
<sequence length="350" mass="42309">MKNDFKIDIDLLNFLNEAYSGVNYFKDWAETPEIVPIDFEHKKLLQTYTVSPEIYNYYNRINLFERFTKEQKYISTPVLKDRRNLKVTPYNLKICSAYYYRPDFIFKLGSIFYDKPIYNDNKQIETLLDLKSYFLEYAKGFNKGYSDFEKDKINFLDPTFTDKADRLKKVFEFITARPTSKKHYWGKLTFSQYNFTTDKQISKAFEDGLQQGYYYKAWTIVFTLNDFFAPLFAGLNLTANRRNEIEAVEVNNHPPHDPNLWSLECYNLFKYLFDNFYKNKKRQLTNIWFFLNEHDPMKYTLKATKDSYKDFIFKYHSIEIKNFDKQHSNYTDKVYPTLNDHRQNFENSLK</sequence>
<comment type="caution">
    <text evidence="1">The sequence shown here is derived from an EMBL/GenBank/DDBJ whole genome shotgun (WGS) entry which is preliminary data.</text>
</comment>
<name>A0ABV5FEZ8_9FLAO</name>
<dbReference type="Proteomes" id="UP001589585">
    <property type="component" value="Unassembled WGS sequence"/>
</dbReference>
<protein>
    <submittedName>
        <fullName evidence="1">Uncharacterized protein</fullName>
    </submittedName>
</protein>
<evidence type="ECO:0000313" key="2">
    <source>
        <dbReference type="Proteomes" id="UP001589585"/>
    </source>
</evidence>